<dbReference type="InterPro" id="IPR002711">
    <property type="entry name" value="HNH"/>
</dbReference>
<reference evidence="2 3" key="1">
    <citation type="submission" date="2009-07" db="EMBL/GenBank/DDBJ databases">
        <authorList>
            <person name="Madupu R."/>
            <person name="Sebastian Y."/>
            <person name="Durkin A.S."/>
            <person name="Torralba M."/>
            <person name="Methe B."/>
            <person name="Sutton G.G."/>
            <person name="Strausberg R.L."/>
            <person name="Nelson K.E."/>
        </authorList>
    </citation>
    <scope>NUCLEOTIDE SEQUENCE [LARGE SCALE GENOMIC DNA]</scope>
    <source>
        <strain evidence="2 3">ATCC 35580</strain>
    </source>
</reference>
<dbReference type="CDD" id="cd00085">
    <property type="entry name" value="HNHc"/>
    <property type="match status" value="1"/>
</dbReference>
<dbReference type="GO" id="GO:0004519">
    <property type="term" value="F:endonuclease activity"/>
    <property type="evidence" value="ECO:0007669"/>
    <property type="project" value="UniProtKB-KW"/>
</dbReference>
<dbReference type="RefSeq" id="WP_006187700.1">
    <property type="nucleotide sequence ID" value="NZ_ACYH01000011.1"/>
</dbReference>
<gene>
    <name evidence="2" type="ORF">TREVI0001_0568</name>
</gene>
<organism evidence="2 3">
    <name type="scientific">Treponema vincentii ATCC 35580</name>
    <dbReference type="NCBI Taxonomy" id="596324"/>
    <lineage>
        <taxon>Bacteria</taxon>
        <taxon>Pseudomonadati</taxon>
        <taxon>Spirochaetota</taxon>
        <taxon>Spirochaetia</taxon>
        <taxon>Spirochaetales</taxon>
        <taxon>Treponemataceae</taxon>
        <taxon>Treponema</taxon>
    </lineage>
</organism>
<feature type="domain" description="HNH" evidence="1">
    <location>
        <begin position="119"/>
        <end position="172"/>
    </location>
</feature>
<keyword evidence="2" id="KW-0540">Nuclease</keyword>
<dbReference type="Gene3D" id="1.10.30.50">
    <property type="match status" value="1"/>
</dbReference>
<dbReference type="Proteomes" id="UP000004509">
    <property type="component" value="Unassembled WGS sequence"/>
</dbReference>
<dbReference type="eggNOG" id="COG1403">
    <property type="taxonomic scope" value="Bacteria"/>
</dbReference>
<dbReference type="Pfam" id="PF01844">
    <property type="entry name" value="HNH"/>
    <property type="match status" value="1"/>
</dbReference>
<evidence type="ECO:0000259" key="1">
    <source>
        <dbReference type="Pfam" id="PF01844"/>
    </source>
</evidence>
<comment type="caution">
    <text evidence="2">The sequence shown here is derived from an EMBL/GenBank/DDBJ whole genome shotgun (WGS) entry which is preliminary data.</text>
</comment>
<protein>
    <submittedName>
        <fullName evidence="2">HNH endonuclease domain protein</fullName>
    </submittedName>
</protein>
<evidence type="ECO:0000313" key="2">
    <source>
        <dbReference type="EMBL" id="EEV21371.1"/>
    </source>
</evidence>
<keyword evidence="2" id="KW-0378">Hydrolase</keyword>
<sequence length="172" mass="19844">MALHRHDKNITELETYFNSVIDWIDSVFIDVEKEMKGLDWGALYERFHEQPYNPQHISQRLHELYADFDVKNKRGIYQYLLGGETDKKLLDIRIFNEPTKRSTYATQTADAEKQGTSNCPLCALENTGNKTKIWKLSEMEADHVSAWSKGGATNSSNCQMLCKTHNRAKGNR</sequence>
<dbReference type="InterPro" id="IPR003615">
    <property type="entry name" value="HNH_nuc"/>
</dbReference>
<name>C8PMF4_9SPIR</name>
<accession>C8PMF4</accession>
<dbReference type="GO" id="GO:0003676">
    <property type="term" value="F:nucleic acid binding"/>
    <property type="evidence" value="ECO:0007669"/>
    <property type="project" value="InterPro"/>
</dbReference>
<proteinExistence type="predicted"/>
<evidence type="ECO:0000313" key="3">
    <source>
        <dbReference type="Proteomes" id="UP000004509"/>
    </source>
</evidence>
<dbReference type="STRING" id="596324.TREVI0001_0568"/>
<dbReference type="GO" id="GO:0008270">
    <property type="term" value="F:zinc ion binding"/>
    <property type="evidence" value="ECO:0007669"/>
    <property type="project" value="InterPro"/>
</dbReference>
<dbReference type="AlphaFoldDB" id="C8PMF4"/>
<dbReference type="EMBL" id="ACYH01000011">
    <property type="protein sequence ID" value="EEV21371.1"/>
    <property type="molecule type" value="Genomic_DNA"/>
</dbReference>
<keyword evidence="2" id="KW-0255">Endonuclease</keyword>